<name>A0A5B0LWJ2_PUCGR</name>
<proteinExistence type="predicted"/>
<dbReference type="PANTHER" id="PTHR33069">
    <property type="entry name" value="CHROMOSOME 7, WHOLE GENOME SHOTGUN SEQUENCE-RELATED"/>
    <property type="match status" value="1"/>
</dbReference>
<protein>
    <recommendedName>
        <fullName evidence="5">Spindle pole body component</fullName>
    </recommendedName>
</protein>
<organism evidence="3 4">
    <name type="scientific">Puccinia graminis f. sp. tritici</name>
    <dbReference type="NCBI Taxonomy" id="56615"/>
    <lineage>
        <taxon>Eukaryota</taxon>
        <taxon>Fungi</taxon>
        <taxon>Dikarya</taxon>
        <taxon>Basidiomycota</taxon>
        <taxon>Pucciniomycotina</taxon>
        <taxon>Pucciniomycetes</taxon>
        <taxon>Pucciniales</taxon>
        <taxon>Pucciniaceae</taxon>
        <taxon>Puccinia</taxon>
    </lineage>
</organism>
<dbReference type="EMBL" id="VDEP01000506">
    <property type="protein sequence ID" value="KAA1068233.1"/>
    <property type="molecule type" value="Genomic_DNA"/>
</dbReference>
<evidence type="ECO:0000256" key="2">
    <source>
        <dbReference type="SAM" id="SignalP"/>
    </source>
</evidence>
<sequence length="533" mass="60338">MNLILFICHTRFVTALPLASPPSSFFIPVRIDEEGTSNPGSTGPRKEAIAPLKMQPHKPAEASNSGLVSHLYNICHLVASLNQFPPIADLFQPQTQDLIRREFQGLVGSTWRLIGDRVTRFPETSFSSREINAGKAIPIQLQTTLLPALRQHLSGLVSSFDLSALERKHNPNYTDILELTHQLDRVLKLIDNSVICLSPDIELNEANILSKVDHGYGILKRYRCKDFVAKVETFLATKLRDLLALYWTFITNWSFSPLPSSQPDVGGVLSTGKEIIALTDQSCHMIDDIIKWFKLSDFGILQETWQQQADLLSDALIKLTRQIDHTVNPREQTDPTQEDEPRNNPGENFWGGFNGFNPEEDQPENDMEVVGSSQEISLLNLDLIPRIRSIIPLLKVGRIFLNRLLDNGKVKLPFDLRTRVSSQEWESLKQATSNIHLYILKIVEAMSHADDEENLRDRIGGILDSNEELFRAIHTSLALLACFLVPVPSRLDPYLSENLFKAWFFEVRSSFSLAQRRVIESLGGHETLHEFLF</sequence>
<evidence type="ECO:0000313" key="4">
    <source>
        <dbReference type="Proteomes" id="UP000325313"/>
    </source>
</evidence>
<evidence type="ECO:0000256" key="1">
    <source>
        <dbReference type="SAM" id="MobiDB-lite"/>
    </source>
</evidence>
<evidence type="ECO:0000313" key="3">
    <source>
        <dbReference type="EMBL" id="KAA1068233.1"/>
    </source>
</evidence>
<reference evidence="3 4" key="1">
    <citation type="submission" date="2019-05" db="EMBL/GenBank/DDBJ databases">
        <title>Emergence of the Ug99 lineage of the wheat stem rust pathogen through somatic hybridization.</title>
        <authorList>
            <person name="Li F."/>
            <person name="Upadhyaya N.M."/>
            <person name="Sperschneider J."/>
            <person name="Matny O."/>
            <person name="Nguyen-Phuc H."/>
            <person name="Mago R."/>
            <person name="Raley C."/>
            <person name="Miller M.E."/>
            <person name="Silverstein K.A.T."/>
            <person name="Henningsen E."/>
            <person name="Hirsch C.D."/>
            <person name="Visser B."/>
            <person name="Pretorius Z.A."/>
            <person name="Steffenson B.J."/>
            <person name="Schwessinger B."/>
            <person name="Dodds P.N."/>
            <person name="Figueroa M."/>
        </authorList>
    </citation>
    <scope>NUCLEOTIDE SEQUENCE [LARGE SCALE GENOMIC DNA]</scope>
    <source>
        <strain evidence="3 4">Ug99</strain>
    </source>
</reference>
<feature type="compositionally biased region" description="Low complexity" evidence="1">
    <location>
        <begin position="343"/>
        <end position="357"/>
    </location>
</feature>
<feature type="region of interest" description="Disordered" evidence="1">
    <location>
        <begin position="326"/>
        <end position="365"/>
    </location>
</feature>
<dbReference type="AlphaFoldDB" id="A0A5B0LWJ2"/>
<keyword evidence="2" id="KW-0732">Signal</keyword>
<comment type="caution">
    <text evidence="3">The sequence shown here is derived from an EMBL/GenBank/DDBJ whole genome shotgun (WGS) entry which is preliminary data.</text>
</comment>
<dbReference type="PANTHER" id="PTHR33069:SF3">
    <property type="entry name" value="DYNEIN HEAVY CHAIN TAIL DOMAIN-CONTAINING PROTEIN"/>
    <property type="match status" value="1"/>
</dbReference>
<feature type="chain" id="PRO_5023020817" description="Spindle pole body component" evidence="2">
    <location>
        <begin position="16"/>
        <end position="533"/>
    </location>
</feature>
<evidence type="ECO:0008006" key="5">
    <source>
        <dbReference type="Google" id="ProtNLM"/>
    </source>
</evidence>
<gene>
    <name evidence="3" type="ORF">PGTUg99_028881</name>
</gene>
<dbReference type="Proteomes" id="UP000325313">
    <property type="component" value="Unassembled WGS sequence"/>
</dbReference>
<feature type="signal peptide" evidence="2">
    <location>
        <begin position="1"/>
        <end position="15"/>
    </location>
</feature>
<accession>A0A5B0LWJ2</accession>